<feature type="compositionally biased region" description="Acidic residues" evidence="1">
    <location>
        <begin position="68"/>
        <end position="86"/>
    </location>
</feature>
<name>A0A2V5HSP8_9EURO</name>
<feature type="compositionally biased region" description="Basic and acidic residues" evidence="1">
    <location>
        <begin position="52"/>
        <end position="65"/>
    </location>
</feature>
<reference evidence="2 3" key="1">
    <citation type="submission" date="2018-02" db="EMBL/GenBank/DDBJ databases">
        <title>The genomes of Aspergillus section Nigri reveals drivers in fungal speciation.</title>
        <authorList>
            <consortium name="DOE Joint Genome Institute"/>
            <person name="Vesth T.C."/>
            <person name="Nybo J."/>
            <person name="Theobald S."/>
            <person name="Brandl J."/>
            <person name="Frisvad J.C."/>
            <person name="Nielsen K.F."/>
            <person name="Lyhne E.K."/>
            <person name="Kogle M.E."/>
            <person name="Kuo A."/>
            <person name="Riley R."/>
            <person name="Clum A."/>
            <person name="Nolan M."/>
            <person name="Lipzen A."/>
            <person name="Salamov A."/>
            <person name="Henrissat B."/>
            <person name="Wiebenga A."/>
            <person name="De vries R.P."/>
            <person name="Grigoriev I.V."/>
            <person name="Mortensen U.H."/>
            <person name="Andersen M.R."/>
            <person name="Baker S.E."/>
        </authorList>
    </citation>
    <scope>NUCLEOTIDE SEQUENCE [LARGE SCALE GENOMIC DNA]</scope>
    <source>
        <strain evidence="2 3">CBS 114.80</strain>
    </source>
</reference>
<organism evidence="2 3">
    <name type="scientific">Aspergillus indologenus CBS 114.80</name>
    <dbReference type="NCBI Taxonomy" id="1450541"/>
    <lineage>
        <taxon>Eukaryota</taxon>
        <taxon>Fungi</taxon>
        <taxon>Dikarya</taxon>
        <taxon>Ascomycota</taxon>
        <taxon>Pezizomycotina</taxon>
        <taxon>Eurotiomycetes</taxon>
        <taxon>Eurotiomycetidae</taxon>
        <taxon>Eurotiales</taxon>
        <taxon>Aspergillaceae</taxon>
        <taxon>Aspergillus</taxon>
        <taxon>Aspergillus subgen. Circumdati</taxon>
    </lineage>
</organism>
<evidence type="ECO:0000313" key="3">
    <source>
        <dbReference type="Proteomes" id="UP000248817"/>
    </source>
</evidence>
<keyword evidence="3" id="KW-1185">Reference proteome</keyword>
<dbReference type="PANTHER" id="PTHR38167:SF1">
    <property type="entry name" value="C2H2-TYPE DOMAIN-CONTAINING PROTEIN"/>
    <property type="match status" value="1"/>
</dbReference>
<protein>
    <recommendedName>
        <fullName evidence="4">C2H2-type domain-containing protein</fullName>
    </recommendedName>
</protein>
<proteinExistence type="predicted"/>
<feature type="region of interest" description="Disordered" evidence="1">
    <location>
        <begin position="52"/>
        <end position="111"/>
    </location>
</feature>
<sequence length="201" mass="23492">MTIIYSDEDDQFYHTIETAPSEHLRRVLTELCATNFEARSLIASELLVPEDRIPVPTSDDERSIDSDGNVDDYEDEDSDDEDDDSSNESQISGANNKRKREDSTSIADLDNPQKRFKPRYAYCSNCQRKYDVAENTRRSCRWHQEPRGEPDFDNYFFDVDEREICHIDSDKYREEHPDGFIHECCGRDTLAPCRMGFHRSE</sequence>
<dbReference type="PANTHER" id="PTHR38167">
    <property type="entry name" value="C2H2-TYPE DOMAIN-CONTAINING PROTEIN"/>
    <property type="match status" value="1"/>
</dbReference>
<evidence type="ECO:0000256" key="1">
    <source>
        <dbReference type="SAM" id="MobiDB-lite"/>
    </source>
</evidence>
<accession>A0A2V5HSP8</accession>
<dbReference type="EMBL" id="KZ825570">
    <property type="protein sequence ID" value="PYI27439.1"/>
    <property type="molecule type" value="Genomic_DNA"/>
</dbReference>
<evidence type="ECO:0008006" key="4">
    <source>
        <dbReference type="Google" id="ProtNLM"/>
    </source>
</evidence>
<dbReference type="Proteomes" id="UP000248817">
    <property type="component" value="Unassembled WGS sequence"/>
</dbReference>
<gene>
    <name evidence="2" type="ORF">BP00DRAFT_463806</name>
</gene>
<dbReference type="AlphaFoldDB" id="A0A2V5HSP8"/>
<evidence type="ECO:0000313" key="2">
    <source>
        <dbReference type="EMBL" id="PYI27439.1"/>
    </source>
</evidence>